<feature type="signal peptide" evidence="2">
    <location>
        <begin position="1"/>
        <end position="24"/>
    </location>
</feature>
<dbReference type="SMART" id="SM00028">
    <property type="entry name" value="TPR"/>
    <property type="match status" value="3"/>
</dbReference>
<dbReference type="SUPFAM" id="SSF48452">
    <property type="entry name" value="TPR-like"/>
    <property type="match status" value="1"/>
</dbReference>
<keyword evidence="1" id="KW-0802">TPR repeat</keyword>
<protein>
    <submittedName>
        <fullName evidence="3">Tetratricopeptide repeat protein</fullName>
    </submittedName>
</protein>
<name>A0AAP9YAS5_9GAMM</name>
<sequence>MWIGSKFARGLITASLSIGNVALAAPFQKEPIDTLKDEGWFKACLQIDDLQEPADTAGKEWRDHVSLKAACLAEARRDAEAVAFLEEKMARGGRSPQLLDFLGTSQFRLGQNAEAAASFEEALEGGVSYNDRPNLYRKLAAAYLKQASASGKAPDKAVLAKAERYTRLLLETDPIAGPAVYAQLARVRLMQGAYDESISLFGEALTLNASDPGWPGEVRRIMEVEFTMGLGQAYYRRGDKSRGAALMEQAIDIAPTESLKAVMRTIRDDTLRPASAGLGLDWKPGLPGVWTATGART</sequence>
<organism evidence="3 4">
    <name type="scientific">Azotobacter chroococcum</name>
    <dbReference type="NCBI Taxonomy" id="353"/>
    <lineage>
        <taxon>Bacteria</taxon>
        <taxon>Pseudomonadati</taxon>
        <taxon>Pseudomonadota</taxon>
        <taxon>Gammaproteobacteria</taxon>
        <taxon>Pseudomonadales</taxon>
        <taxon>Pseudomonadaceae</taxon>
        <taxon>Azotobacter</taxon>
    </lineage>
</organism>
<proteinExistence type="predicted"/>
<dbReference type="AlphaFoldDB" id="A0AAP9YAS5"/>
<feature type="chain" id="PRO_5042860488" evidence="2">
    <location>
        <begin position="25"/>
        <end position="297"/>
    </location>
</feature>
<evidence type="ECO:0000256" key="1">
    <source>
        <dbReference type="PROSITE-ProRule" id="PRU00339"/>
    </source>
</evidence>
<evidence type="ECO:0000313" key="3">
    <source>
        <dbReference type="EMBL" id="QQE87400.1"/>
    </source>
</evidence>
<reference evidence="3 4" key="1">
    <citation type="submission" date="2020-12" db="EMBL/GenBank/DDBJ databases">
        <title>Genomic Analysis and Response surface optimization of nitrogen-fixing conditions for A. chroococcum strain HR1, Isolation from rhizosphere soil.</title>
        <authorList>
            <person name="Li J."/>
            <person name="Yang H."/>
            <person name="Liu H."/>
            <person name="Wang C."/>
            <person name="Tian Y."/>
            <person name="Lu X.Y."/>
        </authorList>
    </citation>
    <scope>NUCLEOTIDE SEQUENCE [LARGE SCALE GENOMIC DNA]</scope>
    <source>
        <strain evidence="3 4">HR1</strain>
    </source>
</reference>
<evidence type="ECO:0000256" key="2">
    <source>
        <dbReference type="SAM" id="SignalP"/>
    </source>
</evidence>
<dbReference type="Gene3D" id="1.25.40.10">
    <property type="entry name" value="Tetratricopeptide repeat domain"/>
    <property type="match status" value="1"/>
</dbReference>
<feature type="repeat" description="TPR" evidence="1">
    <location>
        <begin position="224"/>
        <end position="257"/>
    </location>
</feature>
<gene>
    <name evidence="3" type="ORF">GKQ51_13925</name>
</gene>
<feature type="repeat" description="TPR" evidence="1">
    <location>
        <begin position="178"/>
        <end position="211"/>
    </location>
</feature>
<accession>A0AAP9YAS5</accession>
<dbReference type="EMBL" id="CP066310">
    <property type="protein sequence ID" value="QQE87400.1"/>
    <property type="molecule type" value="Genomic_DNA"/>
</dbReference>
<dbReference type="InterPro" id="IPR011990">
    <property type="entry name" value="TPR-like_helical_dom_sf"/>
</dbReference>
<keyword evidence="2" id="KW-0732">Signal</keyword>
<dbReference type="InterPro" id="IPR019734">
    <property type="entry name" value="TPR_rpt"/>
</dbReference>
<dbReference type="PROSITE" id="PS50005">
    <property type="entry name" value="TPR"/>
    <property type="match status" value="2"/>
</dbReference>
<evidence type="ECO:0000313" key="4">
    <source>
        <dbReference type="Proteomes" id="UP000596192"/>
    </source>
</evidence>
<dbReference type="Proteomes" id="UP000596192">
    <property type="component" value="Chromosome"/>
</dbReference>